<dbReference type="Proteomes" id="UP000054359">
    <property type="component" value="Unassembled WGS sequence"/>
</dbReference>
<protein>
    <submittedName>
        <fullName evidence="2">Uncharacterized protein</fullName>
    </submittedName>
</protein>
<dbReference type="EMBL" id="KK114246">
    <property type="protein sequence ID" value="KFM61971.1"/>
    <property type="molecule type" value="Genomic_DNA"/>
</dbReference>
<name>A0A087TA32_STEMI</name>
<organism evidence="2 3">
    <name type="scientific">Stegodyphus mimosarum</name>
    <name type="common">African social velvet spider</name>
    <dbReference type="NCBI Taxonomy" id="407821"/>
    <lineage>
        <taxon>Eukaryota</taxon>
        <taxon>Metazoa</taxon>
        <taxon>Ecdysozoa</taxon>
        <taxon>Arthropoda</taxon>
        <taxon>Chelicerata</taxon>
        <taxon>Arachnida</taxon>
        <taxon>Araneae</taxon>
        <taxon>Araneomorphae</taxon>
        <taxon>Entelegynae</taxon>
        <taxon>Eresoidea</taxon>
        <taxon>Eresidae</taxon>
        <taxon>Stegodyphus</taxon>
    </lineage>
</organism>
<feature type="compositionally biased region" description="Polar residues" evidence="1">
    <location>
        <begin position="61"/>
        <end position="70"/>
    </location>
</feature>
<reference evidence="2 3" key="1">
    <citation type="submission" date="2013-11" db="EMBL/GenBank/DDBJ databases">
        <title>Genome sequencing of Stegodyphus mimosarum.</title>
        <authorList>
            <person name="Bechsgaard J."/>
        </authorList>
    </citation>
    <scope>NUCLEOTIDE SEQUENCE [LARGE SCALE GENOMIC DNA]</scope>
</reference>
<feature type="non-terminal residue" evidence="2">
    <location>
        <position position="78"/>
    </location>
</feature>
<evidence type="ECO:0000256" key="1">
    <source>
        <dbReference type="SAM" id="MobiDB-lite"/>
    </source>
</evidence>
<gene>
    <name evidence="2" type="ORF">X975_16223</name>
</gene>
<sequence>MVLFMKRRELYIHASYKGHIETLNGIVRTLSQKIDIAHKGNYFVASEKLLLHTKRPEKSNASENSHSGWKSTGIYPSV</sequence>
<feature type="region of interest" description="Disordered" evidence="1">
    <location>
        <begin position="55"/>
        <end position="78"/>
    </location>
</feature>
<keyword evidence="3" id="KW-1185">Reference proteome</keyword>
<accession>A0A087TA32</accession>
<evidence type="ECO:0000313" key="2">
    <source>
        <dbReference type="EMBL" id="KFM61971.1"/>
    </source>
</evidence>
<evidence type="ECO:0000313" key="3">
    <source>
        <dbReference type="Proteomes" id="UP000054359"/>
    </source>
</evidence>
<proteinExistence type="predicted"/>
<dbReference type="AlphaFoldDB" id="A0A087TA32"/>